<evidence type="ECO:0000256" key="5">
    <source>
        <dbReference type="ARBA" id="ARBA00023242"/>
    </source>
</evidence>
<organism evidence="8 9">
    <name type="scientific">Arabis alpina</name>
    <name type="common">Alpine rock-cress</name>
    <dbReference type="NCBI Taxonomy" id="50452"/>
    <lineage>
        <taxon>Eukaryota</taxon>
        <taxon>Viridiplantae</taxon>
        <taxon>Streptophyta</taxon>
        <taxon>Embryophyta</taxon>
        <taxon>Tracheophyta</taxon>
        <taxon>Spermatophyta</taxon>
        <taxon>Magnoliopsida</taxon>
        <taxon>eudicotyledons</taxon>
        <taxon>Gunneridae</taxon>
        <taxon>Pentapetalae</taxon>
        <taxon>rosids</taxon>
        <taxon>malvids</taxon>
        <taxon>Brassicales</taxon>
        <taxon>Brassicaceae</taxon>
        <taxon>Arabideae</taxon>
        <taxon>Arabis</taxon>
    </lineage>
</organism>
<feature type="region of interest" description="Disordered" evidence="6">
    <location>
        <begin position="1"/>
        <end position="25"/>
    </location>
</feature>
<accession>A0A087GL96</accession>
<comment type="subcellular location">
    <subcellularLocation>
        <location evidence="1">Nucleus</location>
    </subcellularLocation>
</comment>
<dbReference type="GO" id="GO:0003677">
    <property type="term" value="F:DNA binding"/>
    <property type="evidence" value="ECO:0007669"/>
    <property type="project" value="UniProtKB-KW"/>
</dbReference>
<dbReference type="InterPro" id="IPR015300">
    <property type="entry name" value="DNA-bd_pseudobarrel_sf"/>
</dbReference>
<dbReference type="Pfam" id="PF02362">
    <property type="entry name" value="B3"/>
    <property type="match status" value="1"/>
</dbReference>
<dbReference type="InterPro" id="IPR003340">
    <property type="entry name" value="B3_DNA-bd"/>
</dbReference>
<evidence type="ECO:0000256" key="6">
    <source>
        <dbReference type="SAM" id="MobiDB-lite"/>
    </source>
</evidence>
<evidence type="ECO:0000259" key="7">
    <source>
        <dbReference type="PROSITE" id="PS50863"/>
    </source>
</evidence>
<reference evidence="9" key="1">
    <citation type="journal article" date="2015" name="Nat. Plants">
        <title>Genome expansion of Arabis alpina linked with retrotransposition and reduced symmetric DNA methylation.</title>
        <authorList>
            <person name="Willing E.M."/>
            <person name="Rawat V."/>
            <person name="Mandakova T."/>
            <person name="Maumus F."/>
            <person name="James G.V."/>
            <person name="Nordstroem K.J."/>
            <person name="Becker C."/>
            <person name="Warthmann N."/>
            <person name="Chica C."/>
            <person name="Szarzynska B."/>
            <person name="Zytnicki M."/>
            <person name="Albani M.C."/>
            <person name="Kiefer C."/>
            <person name="Bergonzi S."/>
            <person name="Castaings L."/>
            <person name="Mateos J.L."/>
            <person name="Berns M.C."/>
            <person name="Bujdoso N."/>
            <person name="Piofczyk T."/>
            <person name="de Lorenzo L."/>
            <person name="Barrero-Sicilia C."/>
            <person name="Mateos I."/>
            <person name="Piednoel M."/>
            <person name="Hagmann J."/>
            <person name="Chen-Min-Tao R."/>
            <person name="Iglesias-Fernandez R."/>
            <person name="Schuster S.C."/>
            <person name="Alonso-Blanco C."/>
            <person name="Roudier F."/>
            <person name="Carbonero P."/>
            <person name="Paz-Ares J."/>
            <person name="Davis S.J."/>
            <person name="Pecinka A."/>
            <person name="Quesneville H."/>
            <person name="Colot V."/>
            <person name="Lysak M.A."/>
            <person name="Weigel D."/>
            <person name="Coupland G."/>
            <person name="Schneeberger K."/>
        </authorList>
    </citation>
    <scope>NUCLEOTIDE SEQUENCE [LARGE SCALE GENOMIC DNA]</scope>
    <source>
        <strain evidence="9">cv. Pajares</strain>
    </source>
</reference>
<keyword evidence="5" id="KW-0539">Nucleus</keyword>
<dbReference type="SMART" id="SM01019">
    <property type="entry name" value="B3"/>
    <property type="match status" value="1"/>
</dbReference>
<proteinExistence type="predicted"/>
<keyword evidence="2" id="KW-0805">Transcription regulation</keyword>
<dbReference type="GO" id="GO:0005634">
    <property type="term" value="C:nucleus"/>
    <property type="evidence" value="ECO:0007669"/>
    <property type="project" value="UniProtKB-SubCell"/>
</dbReference>
<keyword evidence="3" id="KW-0238">DNA-binding</keyword>
<dbReference type="PROSITE" id="PS50863">
    <property type="entry name" value="B3"/>
    <property type="match status" value="1"/>
</dbReference>
<dbReference type="Proteomes" id="UP000029120">
    <property type="component" value="Chromosome 6"/>
</dbReference>
<evidence type="ECO:0000256" key="4">
    <source>
        <dbReference type="ARBA" id="ARBA00023163"/>
    </source>
</evidence>
<dbReference type="OMA" id="ASACETN"/>
<dbReference type="AlphaFoldDB" id="A0A087GL96"/>
<evidence type="ECO:0000256" key="2">
    <source>
        <dbReference type="ARBA" id="ARBA00023015"/>
    </source>
</evidence>
<protein>
    <recommendedName>
        <fullName evidence="7">TF-B3 domain-containing protein</fullName>
    </recommendedName>
</protein>
<dbReference type="Gramene" id="KFK30648">
    <property type="protein sequence ID" value="KFK30648"/>
    <property type="gene ID" value="AALP_AA6G009400"/>
</dbReference>
<dbReference type="InterPro" id="IPR050655">
    <property type="entry name" value="Plant_B3_domain"/>
</dbReference>
<evidence type="ECO:0000256" key="1">
    <source>
        <dbReference type="ARBA" id="ARBA00004123"/>
    </source>
</evidence>
<feature type="domain" description="TF-B3" evidence="7">
    <location>
        <begin position="29"/>
        <end position="122"/>
    </location>
</feature>
<dbReference type="EMBL" id="CM002874">
    <property type="protein sequence ID" value="KFK30648.1"/>
    <property type="molecule type" value="Genomic_DNA"/>
</dbReference>
<evidence type="ECO:0000313" key="9">
    <source>
        <dbReference type="Proteomes" id="UP000029120"/>
    </source>
</evidence>
<keyword evidence="4" id="KW-0804">Transcription</keyword>
<dbReference type="SUPFAM" id="SSF101936">
    <property type="entry name" value="DNA-binding pseudobarrel domain"/>
    <property type="match status" value="1"/>
</dbReference>
<gene>
    <name evidence="8" type="ordered locus">AALP_Aa6g009400</name>
</gene>
<keyword evidence="9" id="KW-1185">Reference proteome</keyword>
<evidence type="ECO:0000256" key="3">
    <source>
        <dbReference type="ARBA" id="ARBA00023125"/>
    </source>
</evidence>
<dbReference type="Gene3D" id="2.40.330.10">
    <property type="entry name" value="DNA-binding pseudobarrel domain"/>
    <property type="match status" value="1"/>
</dbReference>
<evidence type="ECO:0000313" key="8">
    <source>
        <dbReference type="EMBL" id="KFK30648.1"/>
    </source>
</evidence>
<dbReference type="PANTHER" id="PTHR31920:SF37">
    <property type="entry name" value="B3 DOMAIN-CONTAINING TRANSCRIPTION FACTOR VRN1"/>
    <property type="match status" value="1"/>
</dbReference>
<dbReference type="CDD" id="cd10017">
    <property type="entry name" value="B3_DNA"/>
    <property type="match status" value="1"/>
</dbReference>
<sequence length="213" mass="24563">MVTTRKARARAITASHHQPPPEPKSPVNKFFQLVLPSAMKRNMMRIPTIFAKLKGSKLSKFVTLETPLGFKRSIKLKRIGEEIWFQEGWSEFAEAHSISEGHFLLFEYKGNSSFHIKIFNVSACEIDYPRDTVHISDSDDDEIIDLTDQVFLGAQCTRENEQSVNGGDLVHKPEKRPRDIDFEKVLDDVDAIKLLKEEEEEEDKRVFRGKQFL</sequence>
<dbReference type="PANTHER" id="PTHR31920">
    <property type="entry name" value="B3 DOMAIN-CONTAINING"/>
    <property type="match status" value="1"/>
</dbReference>
<dbReference type="OrthoDB" id="623918at2759"/>
<name>A0A087GL96_ARAAL</name>